<gene>
    <name evidence="1" type="ORF">AK37_17890</name>
</gene>
<dbReference type="Proteomes" id="UP000005064">
    <property type="component" value="Unassembled WGS sequence"/>
</dbReference>
<accession>H0JV47</accession>
<dbReference type="AlphaFoldDB" id="H0JV47"/>
<name>H0JV47_9NOCA</name>
<evidence type="ECO:0000313" key="1">
    <source>
        <dbReference type="EMBL" id="EHK82143.1"/>
    </source>
</evidence>
<dbReference type="EMBL" id="AHBW01000051">
    <property type="protein sequence ID" value="EHK82143.1"/>
    <property type="molecule type" value="Genomic_DNA"/>
</dbReference>
<proteinExistence type="predicted"/>
<organism evidence="1 2">
    <name type="scientific">Rhodococcus pyridinivorans AK37</name>
    <dbReference type="NCBI Taxonomy" id="1114960"/>
    <lineage>
        <taxon>Bacteria</taxon>
        <taxon>Bacillati</taxon>
        <taxon>Actinomycetota</taxon>
        <taxon>Actinomycetes</taxon>
        <taxon>Mycobacteriales</taxon>
        <taxon>Nocardiaceae</taxon>
        <taxon>Rhodococcus</taxon>
    </lineage>
</organism>
<comment type="caution">
    <text evidence="1">The sequence shown here is derived from an EMBL/GenBank/DDBJ whole genome shotgun (WGS) entry which is preliminary data.</text>
</comment>
<reference evidence="1 2" key="1">
    <citation type="submission" date="2011-12" db="EMBL/GenBank/DDBJ databases">
        <authorList>
            <person name="Kriszt B."/>
            <person name="Tancsics A."/>
            <person name="Cserhati M."/>
            <person name="Toth A."/>
            <person name="Nagy I."/>
            <person name="Horvath B."/>
            <person name="Tamura T."/>
            <person name="Kukolya J."/>
            <person name="Szoboszlay S."/>
        </authorList>
    </citation>
    <scope>NUCLEOTIDE SEQUENCE [LARGE SCALE GENOMIC DNA]</scope>
    <source>
        <strain evidence="1 2">AK37</strain>
    </source>
</reference>
<protein>
    <submittedName>
        <fullName evidence="1">Uncharacterized protein</fullName>
    </submittedName>
</protein>
<dbReference type="RefSeq" id="WP_006553513.1">
    <property type="nucleotide sequence ID" value="NZ_AHBW01000051.1"/>
</dbReference>
<sequence length="53" mass="6138">MESSQPRYGVDQARVDLASIDQAAETRPLTQWEISERRFLRKYICLLAPANRS</sequence>
<evidence type="ECO:0000313" key="2">
    <source>
        <dbReference type="Proteomes" id="UP000005064"/>
    </source>
</evidence>